<comment type="caution">
    <text evidence="5">The sequence shown here is derived from an EMBL/GenBank/DDBJ whole genome shotgun (WGS) entry which is preliminary data.</text>
</comment>
<evidence type="ECO:0000259" key="4">
    <source>
        <dbReference type="PROSITE" id="PS01124"/>
    </source>
</evidence>
<dbReference type="SUPFAM" id="SSF51215">
    <property type="entry name" value="Regulatory protein AraC"/>
    <property type="match status" value="1"/>
</dbReference>
<keyword evidence="2" id="KW-0238">DNA-binding</keyword>
<dbReference type="AlphaFoldDB" id="A0A7X5C2Z4"/>
<dbReference type="InterPro" id="IPR018060">
    <property type="entry name" value="HTH_AraC"/>
</dbReference>
<dbReference type="EMBL" id="JAAAMU010000009">
    <property type="protein sequence ID" value="NBC70879.1"/>
    <property type="molecule type" value="Genomic_DNA"/>
</dbReference>
<dbReference type="PROSITE" id="PS01124">
    <property type="entry name" value="HTH_ARAC_FAMILY_2"/>
    <property type="match status" value="1"/>
</dbReference>
<dbReference type="InterPro" id="IPR037923">
    <property type="entry name" value="HTH-like"/>
</dbReference>
<sequence>MQETWPYPFPDDTEWTYWHRKETFQLAEDTYDKWVMFAVEAGSFRYRIQRSEGTAEAGDVVVCPPRVRFEREVIEPLSFAFISFNLRTDDVSRLPQGRVRIADAARLHHDLARLKALPLHEAADWGPYGAHYGADIWLQCLEAAGKREETSPPSDAEMDTAVAWLRTHVGAKSALGEAAARGGLTPVQFTRRFQRAYGIAPQQFLLSLRIAEARKLLLTTDWTLDRIALSCGYENGFSLSRSFMRATGMRPSRYREHHRL</sequence>
<dbReference type="SUPFAM" id="SSF46689">
    <property type="entry name" value="Homeodomain-like"/>
    <property type="match status" value="2"/>
</dbReference>
<dbReference type="PANTHER" id="PTHR46796">
    <property type="entry name" value="HTH-TYPE TRANSCRIPTIONAL ACTIVATOR RHAS-RELATED"/>
    <property type="match status" value="1"/>
</dbReference>
<protein>
    <submittedName>
        <fullName evidence="5">Helix-turn-helix domain-containing protein</fullName>
    </submittedName>
</protein>
<organism evidence="5 6">
    <name type="scientific">Paenibacillus sacheonensis</name>
    <dbReference type="NCBI Taxonomy" id="742054"/>
    <lineage>
        <taxon>Bacteria</taxon>
        <taxon>Bacillati</taxon>
        <taxon>Bacillota</taxon>
        <taxon>Bacilli</taxon>
        <taxon>Bacillales</taxon>
        <taxon>Paenibacillaceae</taxon>
        <taxon>Paenibacillus</taxon>
    </lineage>
</organism>
<keyword evidence="3" id="KW-0804">Transcription</keyword>
<keyword evidence="6" id="KW-1185">Reference proteome</keyword>
<evidence type="ECO:0000256" key="3">
    <source>
        <dbReference type="ARBA" id="ARBA00023163"/>
    </source>
</evidence>
<evidence type="ECO:0000313" key="6">
    <source>
        <dbReference type="Proteomes" id="UP000558113"/>
    </source>
</evidence>
<evidence type="ECO:0000256" key="2">
    <source>
        <dbReference type="ARBA" id="ARBA00023125"/>
    </source>
</evidence>
<keyword evidence="1" id="KW-0805">Transcription regulation</keyword>
<accession>A0A7X5C2Z4</accession>
<dbReference type="SMART" id="SM00342">
    <property type="entry name" value="HTH_ARAC"/>
    <property type="match status" value="1"/>
</dbReference>
<dbReference type="InterPro" id="IPR050204">
    <property type="entry name" value="AraC_XylS_family_regulators"/>
</dbReference>
<dbReference type="Proteomes" id="UP000558113">
    <property type="component" value="Unassembled WGS sequence"/>
</dbReference>
<dbReference type="GO" id="GO:0043565">
    <property type="term" value="F:sequence-specific DNA binding"/>
    <property type="evidence" value="ECO:0007669"/>
    <property type="project" value="InterPro"/>
</dbReference>
<reference evidence="5 6" key="1">
    <citation type="submission" date="2020-01" db="EMBL/GenBank/DDBJ databases">
        <title>Paenibacillus soybeanensis sp. nov. isolated from the nodules of soybean (Glycine max(L.) Merr).</title>
        <authorList>
            <person name="Wang H."/>
        </authorList>
    </citation>
    <scope>NUCLEOTIDE SEQUENCE [LARGE SCALE GENOMIC DNA]</scope>
    <source>
        <strain evidence="5 6">DSM 23054</strain>
    </source>
</reference>
<dbReference type="OrthoDB" id="2636626at2"/>
<dbReference type="Gene3D" id="1.10.10.60">
    <property type="entry name" value="Homeodomain-like"/>
    <property type="match status" value="2"/>
</dbReference>
<name>A0A7X5C2Z4_9BACL</name>
<proteinExistence type="predicted"/>
<gene>
    <name evidence="5" type="ORF">GT003_17910</name>
</gene>
<feature type="domain" description="HTH araC/xylS-type" evidence="4">
    <location>
        <begin position="159"/>
        <end position="257"/>
    </location>
</feature>
<dbReference type="InterPro" id="IPR009057">
    <property type="entry name" value="Homeodomain-like_sf"/>
</dbReference>
<dbReference type="RefSeq" id="WP_161700277.1">
    <property type="nucleotide sequence ID" value="NZ_JAAAMU010000009.1"/>
</dbReference>
<evidence type="ECO:0000313" key="5">
    <source>
        <dbReference type="EMBL" id="NBC70879.1"/>
    </source>
</evidence>
<dbReference type="GO" id="GO:0003700">
    <property type="term" value="F:DNA-binding transcription factor activity"/>
    <property type="evidence" value="ECO:0007669"/>
    <property type="project" value="InterPro"/>
</dbReference>
<evidence type="ECO:0000256" key="1">
    <source>
        <dbReference type="ARBA" id="ARBA00023015"/>
    </source>
</evidence>
<dbReference type="Pfam" id="PF12833">
    <property type="entry name" value="HTH_18"/>
    <property type="match status" value="1"/>
</dbReference>